<protein>
    <submittedName>
        <fullName evidence="2">Uncharacterized protein</fullName>
    </submittedName>
</protein>
<reference evidence="2" key="1">
    <citation type="submission" date="2015-12" db="EMBL/GenBank/DDBJ databases">
        <title>Update maize B73 reference genome by single molecule sequencing technologies.</title>
        <authorList>
            <consortium name="Maize Genome Sequencing Project"/>
            <person name="Ware D."/>
        </authorList>
    </citation>
    <scope>NUCLEOTIDE SEQUENCE</scope>
    <source>
        <tissue evidence="2">Seedling</tissue>
    </source>
</reference>
<gene>
    <name evidence="2" type="ORF">ZEAMMB73_Zm00001d013298</name>
</gene>
<dbReference type="EMBL" id="CM000781">
    <property type="protein sequence ID" value="AQK63043.1"/>
    <property type="molecule type" value="Genomic_DNA"/>
</dbReference>
<dbReference type="InParanoid" id="A0A1D6GHV9"/>
<evidence type="ECO:0000313" key="2">
    <source>
        <dbReference type="EMBL" id="AQK63043.1"/>
    </source>
</evidence>
<evidence type="ECO:0000256" key="1">
    <source>
        <dbReference type="SAM" id="MobiDB-lite"/>
    </source>
</evidence>
<feature type="region of interest" description="Disordered" evidence="1">
    <location>
        <begin position="40"/>
        <end position="175"/>
    </location>
</feature>
<name>A0A1D6GHV9_MAIZE</name>
<proteinExistence type="predicted"/>
<organism evidence="2">
    <name type="scientific">Zea mays</name>
    <name type="common">Maize</name>
    <dbReference type="NCBI Taxonomy" id="4577"/>
    <lineage>
        <taxon>Eukaryota</taxon>
        <taxon>Viridiplantae</taxon>
        <taxon>Streptophyta</taxon>
        <taxon>Embryophyta</taxon>
        <taxon>Tracheophyta</taxon>
        <taxon>Spermatophyta</taxon>
        <taxon>Magnoliopsida</taxon>
        <taxon>Liliopsida</taxon>
        <taxon>Poales</taxon>
        <taxon>Poaceae</taxon>
        <taxon>PACMAD clade</taxon>
        <taxon>Panicoideae</taxon>
        <taxon>Andropogonodae</taxon>
        <taxon>Andropogoneae</taxon>
        <taxon>Tripsacinae</taxon>
        <taxon>Zea</taxon>
    </lineage>
</organism>
<dbReference type="PaxDb" id="4577-GRMZM2G350850_P01"/>
<accession>A0A1D6GHV9</accession>
<dbReference type="AlphaFoldDB" id="A0A1D6GHV9"/>
<feature type="region of interest" description="Disordered" evidence="1">
    <location>
        <begin position="183"/>
        <end position="202"/>
    </location>
</feature>
<feature type="compositionally biased region" description="Acidic residues" evidence="1">
    <location>
        <begin position="100"/>
        <end position="110"/>
    </location>
</feature>
<sequence length="220" mass="23749">MASWMTSSRRRISTSPSVASAFLRGLATKVKIIEIDLTEEDGEGGKGDVSGVEGDRVSGVEGAATARLAGGGRGRRHGSGLGPRCRRGFCATGGTKAEEEQSDSQLEQEQEVPCVPDIFVQKVPVSRRSSPAKAAEKPTPPPDVDEATTAPVSRRSPDTPTSRGEKAKADVFPTPIEDIDMELDWRRTKRGSSQRARHGRHIHIRCQRYGKKSKCLSVKA</sequence>
<feature type="compositionally biased region" description="Basic residues" evidence="1">
    <location>
        <begin position="187"/>
        <end position="202"/>
    </location>
</feature>